<evidence type="ECO:0000259" key="2">
    <source>
        <dbReference type="PROSITE" id="PS50112"/>
    </source>
</evidence>
<dbReference type="SMART" id="SM00091">
    <property type="entry name" value="PAS"/>
    <property type="match status" value="1"/>
</dbReference>
<dbReference type="Pfam" id="PF07228">
    <property type="entry name" value="SpoIIE"/>
    <property type="match status" value="1"/>
</dbReference>
<dbReference type="Gene3D" id="3.30.450.40">
    <property type="match status" value="1"/>
</dbReference>
<dbReference type="Gene3D" id="3.30.450.20">
    <property type="entry name" value="PAS domain"/>
    <property type="match status" value="1"/>
</dbReference>
<dbReference type="SUPFAM" id="SSF55785">
    <property type="entry name" value="PYP-like sensor domain (PAS domain)"/>
    <property type="match status" value="1"/>
</dbReference>
<gene>
    <name evidence="3" type="ORF">SAMN05660324_1035</name>
</gene>
<dbReference type="SMART" id="SM00331">
    <property type="entry name" value="PP2C_SIG"/>
    <property type="match status" value="1"/>
</dbReference>
<dbReference type="Gene3D" id="3.60.40.10">
    <property type="entry name" value="PPM-type phosphatase domain"/>
    <property type="match status" value="1"/>
</dbReference>
<dbReference type="Pfam" id="PF13185">
    <property type="entry name" value="GAF_2"/>
    <property type="match status" value="1"/>
</dbReference>
<dbReference type="RefSeq" id="WP_242658158.1">
    <property type="nucleotide sequence ID" value="NZ_FNCF01000002.1"/>
</dbReference>
<dbReference type="InterPro" id="IPR001932">
    <property type="entry name" value="PPM-type_phosphatase-like_dom"/>
</dbReference>
<dbReference type="NCBIfam" id="TIGR00229">
    <property type="entry name" value="sensory_box"/>
    <property type="match status" value="1"/>
</dbReference>
<proteinExistence type="predicted"/>
<organism evidence="3 4">
    <name type="scientific">Klenkia brasiliensis</name>
    <dbReference type="NCBI Taxonomy" id="333142"/>
    <lineage>
        <taxon>Bacteria</taxon>
        <taxon>Bacillati</taxon>
        <taxon>Actinomycetota</taxon>
        <taxon>Actinomycetes</taxon>
        <taxon>Geodermatophilales</taxon>
        <taxon>Geodermatophilaceae</taxon>
        <taxon>Klenkia</taxon>
    </lineage>
</organism>
<dbReference type="InterPro" id="IPR013656">
    <property type="entry name" value="PAS_4"/>
</dbReference>
<dbReference type="CDD" id="cd00130">
    <property type="entry name" value="PAS"/>
    <property type="match status" value="1"/>
</dbReference>
<dbReference type="PROSITE" id="PS50112">
    <property type="entry name" value="PAS"/>
    <property type="match status" value="1"/>
</dbReference>
<keyword evidence="1" id="KW-0378">Hydrolase</keyword>
<dbReference type="SUPFAM" id="SSF55781">
    <property type="entry name" value="GAF domain-like"/>
    <property type="match status" value="1"/>
</dbReference>
<feature type="domain" description="PAS" evidence="2">
    <location>
        <begin position="4"/>
        <end position="50"/>
    </location>
</feature>
<accession>A0A1G7PCI5</accession>
<dbReference type="EMBL" id="FNCF01000002">
    <property type="protein sequence ID" value="SDF83931.1"/>
    <property type="molecule type" value="Genomic_DNA"/>
</dbReference>
<sequence>MAVVAEAGTSVLEGMPMGFVQVAADWRITYLNAAAERAFGRRRADLLGRSAWQAFPGNEESPLGRAYRRVAATRRAEVLDSFSPARDTWFEVRLVPAEGGRINAFFTDSTARHRTQERLAVLARVSAELADTPDAVQTMSRMPRLLVPVLADWAVVTVLDDDGRPRDVGCWHRDPAMRPVLARYSELRLGALPVTAPLVRSMHTQETTPVSAAEVHGSLPPGEARDLQRRLATGGGLYVPLLGRGRTLGVITLWWQHGRTPDAEDLAAAREAAERIGLALDNGRLYRLQAALAEELQRSLLTQPVQPAGAEVAVRYTPAAEAARVGGDWYDAFRSPSGAMVLVIGDVVGHDTAAAAAMGQLRGLLRGIATYSDAGPGEVLRGLDAAMVQLAFPTLATAAVARLTEDGAGGAELVWSSAGHLPPLVLGPDGDLAEPAPWPGDLLLGVDSGARRTEHRVQLAAGSTVLMFTDGLVERRDEDLDTGLDRLRATVAELADRPLEELCDEVVDRLVHGRPDDDVALVAVRLA</sequence>
<dbReference type="PANTHER" id="PTHR43156">
    <property type="entry name" value="STAGE II SPORULATION PROTEIN E-RELATED"/>
    <property type="match status" value="1"/>
</dbReference>
<dbReference type="GO" id="GO:0016791">
    <property type="term" value="F:phosphatase activity"/>
    <property type="evidence" value="ECO:0007669"/>
    <property type="project" value="TreeGrafter"/>
</dbReference>
<dbReference type="InterPro" id="IPR000014">
    <property type="entry name" value="PAS"/>
</dbReference>
<dbReference type="AlphaFoldDB" id="A0A1G7PCI5"/>
<reference evidence="4" key="1">
    <citation type="submission" date="2016-10" db="EMBL/GenBank/DDBJ databases">
        <authorList>
            <person name="Varghese N."/>
            <person name="Submissions S."/>
        </authorList>
    </citation>
    <scope>NUCLEOTIDE SEQUENCE [LARGE SCALE GENOMIC DNA]</scope>
    <source>
        <strain evidence="4">DSM 44526</strain>
    </source>
</reference>
<dbReference type="InterPro" id="IPR029016">
    <property type="entry name" value="GAF-like_dom_sf"/>
</dbReference>
<dbReference type="InterPro" id="IPR003018">
    <property type="entry name" value="GAF"/>
</dbReference>
<keyword evidence="4" id="KW-1185">Reference proteome</keyword>
<dbReference type="InterPro" id="IPR036457">
    <property type="entry name" value="PPM-type-like_dom_sf"/>
</dbReference>
<dbReference type="Pfam" id="PF08448">
    <property type="entry name" value="PAS_4"/>
    <property type="match status" value="1"/>
</dbReference>
<evidence type="ECO:0000313" key="4">
    <source>
        <dbReference type="Proteomes" id="UP000198863"/>
    </source>
</evidence>
<dbReference type="PANTHER" id="PTHR43156:SF2">
    <property type="entry name" value="STAGE II SPORULATION PROTEIN E"/>
    <property type="match status" value="1"/>
</dbReference>
<dbReference type="Proteomes" id="UP000198863">
    <property type="component" value="Unassembled WGS sequence"/>
</dbReference>
<dbReference type="InterPro" id="IPR052016">
    <property type="entry name" value="Bact_Sigma-Reg"/>
</dbReference>
<evidence type="ECO:0000313" key="3">
    <source>
        <dbReference type="EMBL" id="SDF83931.1"/>
    </source>
</evidence>
<evidence type="ECO:0000256" key="1">
    <source>
        <dbReference type="ARBA" id="ARBA00022801"/>
    </source>
</evidence>
<dbReference type="SUPFAM" id="SSF81606">
    <property type="entry name" value="PP2C-like"/>
    <property type="match status" value="1"/>
</dbReference>
<dbReference type="InterPro" id="IPR035965">
    <property type="entry name" value="PAS-like_dom_sf"/>
</dbReference>
<name>A0A1G7PCI5_9ACTN</name>
<protein>
    <submittedName>
        <fullName evidence="3">PAS domain S-box-containing protein</fullName>
    </submittedName>
</protein>